<feature type="repeat" description="ANK" evidence="1">
    <location>
        <begin position="66"/>
        <end position="93"/>
    </location>
</feature>
<dbReference type="AlphaFoldDB" id="A0A2J7ZMS6"/>
<organism evidence="2 3">
    <name type="scientific">Tetrabaena socialis</name>
    <dbReference type="NCBI Taxonomy" id="47790"/>
    <lineage>
        <taxon>Eukaryota</taxon>
        <taxon>Viridiplantae</taxon>
        <taxon>Chlorophyta</taxon>
        <taxon>core chlorophytes</taxon>
        <taxon>Chlorophyceae</taxon>
        <taxon>CS clade</taxon>
        <taxon>Chlamydomonadales</taxon>
        <taxon>Tetrabaenaceae</taxon>
        <taxon>Tetrabaena</taxon>
    </lineage>
</organism>
<dbReference type="SUPFAM" id="SSF48403">
    <property type="entry name" value="Ankyrin repeat"/>
    <property type="match status" value="1"/>
</dbReference>
<gene>
    <name evidence="2" type="ORF">TSOC_012544</name>
</gene>
<name>A0A2J7ZMS6_9CHLO</name>
<proteinExistence type="predicted"/>
<dbReference type="PROSITE" id="PS50297">
    <property type="entry name" value="ANK_REP_REGION"/>
    <property type="match status" value="1"/>
</dbReference>
<sequence length="155" mass="16993">MDKMAPSIISELILMAPHMCALNKYYYNLCKEVFKNPTLMERTYVPGQHQMPTFSVVHGLKIDESLCVAAKHGHVEVVKALLKAGADVHAWAGGAVVCAARHAHVEVLDVLLQAGADCRSRKRALGVAERMRDAQIELGDDTIAFDKIIQTLEGV</sequence>
<comment type="caution">
    <text evidence="2">The sequence shown here is derived from an EMBL/GenBank/DDBJ whole genome shotgun (WGS) entry which is preliminary data.</text>
</comment>
<dbReference type="InterPro" id="IPR036770">
    <property type="entry name" value="Ankyrin_rpt-contain_sf"/>
</dbReference>
<dbReference type="EMBL" id="PGGS01000858">
    <property type="protein sequence ID" value="PNH01560.1"/>
    <property type="molecule type" value="Genomic_DNA"/>
</dbReference>
<dbReference type="SMART" id="SM00248">
    <property type="entry name" value="ANK"/>
    <property type="match status" value="2"/>
</dbReference>
<dbReference type="Gene3D" id="1.25.40.20">
    <property type="entry name" value="Ankyrin repeat-containing domain"/>
    <property type="match status" value="1"/>
</dbReference>
<keyword evidence="1" id="KW-0040">ANK repeat</keyword>
<keyword evidence="3" id="KW-1185">Reference proteome</keyword>
<evidence type="ECO:0000313" key="3">
    <source>
        <dbReference type="Proteomes" id="UP000236333"/>
    </source>
</evidence>
<accession>A0A2J7ZMS6</accession>
<dbReference type="InterPro" id="IPR002110">
    <property type="entry name" value="Ankyrin_rpt"/>
</dbReference>
<dbReference type="OrthoDB" id="539213at2759"/>
<dbReference type="Proteomes" id="UP000236333">
    <property type="component" value="Unassembled WGS sequence"/>
</dbReference>
<evidence type="ECO:0000313" key="2">
    <source>
        <dbReference type="EMBL" id="PNH01560.1"/>
    </source>
</evidence>
<reference evidence="2 3" key="1">
    <citation type="journal article" date="2017" name="Mol. Biol. Evol.">
        <title>The 4-celled Tetrabaena socialis nuclear genome reveals the essential components for genetic control of cell number at the origin of multicellularity in the volvocine lineage.</title>
        <authorList>
            <person name="Featherston J."/>
            <person name="Arakaki Y."/>
            <person name="Hanschen E.R."/>
            <person name="Ferris P.J."/>
            <person name="Michod R.E."/>
            <person name="Olson B.J.S.C."/>
            <person name="Nozaki H."/>
            <person name="Durand P.M."/>
        </authorList>
    </citation>
    <scope>NUCLEOTIDE SEQUENCE [LARGE SCALE GENOMIC DNA]</scope>
    <source>
        <strain evidence="2 3">NIES-571</strain>
    </source>
</reference>
<dbReference type="Pfam" id="PF13637">
    <property type="entry name" value="Ank_4"/>
    <property type="match status" value="1"/>
</dbReference>
<dbReference type="PROSITE" id="PS50088">
    <property type="entry name" value="ANK_REPEAT"/>
    <property type="match status" value="1"/>
</dbReference>
<evidence type="ECO:0000256" key="1">
    <source>
        <dbReference type="PROSITE-ProRule" id="PRU00023"/>
    </source>
</evidence>
<protein>
    <submittedName>
        <fullName evidence="2">Ankyrin repeat domain-containing protein</fullName>
    </submittedName>
</protein>